<dbReference type="PANTHER" id="PTHR43357:SF4">
    <property type="entry name" value="INNER MEMBRANE ABC TRANSPORTER PERMEASE PROTEIN YDCV"/>
    <property type="match status" value="1"/>
</dbReference>
<keyword evidence="7 8" id="KW-0472">Membrane</keyword>
<dbReference type="GO" id="GO:0005886">
    <property type="term" value="C:plasma membrane"/>
    <property type="evidence" value="ECO:0007669"/>
    <property type="project" value="UniProtKB-SubCell"/>
</dbReference>
<accession>A0A942T6T9</accession>
<keyword evidence="3" id="KW-1003">Cell membrane</keyword>
<dbReference type="Proteomes" id="UP000677265">
    <property type="component" value="Unassembled WGS sequence"/>
</dbReference>
<dbReference type="InterPro" id="IPR035906">
    <property type="entry name" value="MetI-like_sf"/>
</dbReference>
<organism evidence="10">
    <name type="scientific">Neobacillus citreus</name>
    <dbReference type="NCBI Taxonomy" id="2833578"/>
    <lineage>
        <taxon>Bacteria</taxon>
        <taxon>Bacillati</taxon>
        <taxon>Bacillota</taxon>
        <taxon>Bacilli</taxon>
        <taxon>Bacillales</taxon>
        <taxon>Bacillaceae</taxon>
        <taxon>Neobacillus</taxon>
    </lineage>
</organism>
<keyword evidence="5 8" id="KW-0812">Transmembrane</keyword>
<dbReference type="PROSITE" id="PS50928">
    <property type="entry name" value="ABC_TM1"/>
    <property type="match status" value="1"/>
</dbReference>
<evidence type="ECO:0000313" key="12">
    <source>
        <dbReference type="Proteomes" id="UP000677265"/>
    </source>
</evidence>
<dbReference type="CDD" id="cd06261">
    <property type="entry name" value="TM_PBP2"/>
    <property type="match status" value="1"/>
</dbReference>
<comment type="similarity">
    <text evidence="8">Belongs to the binding-protein-dependent transport system permease family.</text>
</comment>
<evidence type="ECO:0000256" key="1">
    <source>
        <dbReference type="ARBA" id="ARBA00004429"/>
    </source>
</evidence>
<evidence type="ECO:0000313" key="10">
    <source>
        <dbReference type="EMBL" id="MBS4186485.1"/>
    </source>
</evidence>
<feature type="transmembrane region" description="Helical" evidence="8">
    <location>
        <begin position="94"/>
        <end position="118"/>
    </location>
</feature>
<keyword evidence="6 8" id="KW-1133">Transmembrane helix</keyword>
<evidence type="ECO:0000256" key="4">
    <source>
        <dbReference type="ARBA" id="ARBA00022519"/>
    </source>
</evidence>
<protein>
    <submittedName>
        <fullName evidence="10">ABC transporter permease</fullName>
    </submittedName>
</protein>
<dbReference type="AlphaFoldDB" id="A0A942T6T9"/>
<comment type="subcellular location">
    <subcellularLocation>
        <location evidence="1">Cell inner membrane</location>
        <topology evidence="1">Multi-pass membrane protein</topology>
    </subcellularLocation>
    <subcellularLocation>
        <location evidence="8">Cell membrane</location>
        <topology evidence="8">Multi-pass membrane protein</topology>
    </subcellularLocation>
</comment>
<keyword evidence="12" id="KW-1185">Reference proteome</keyword>
<keyword evidence="2 8" id="KW-0813">Transport</keyword>
<feature type="transmembrane region" description="Helical" evidence="8">
    <location>
        <begin position="65"/>
        <end position="85"/>
    </location>
</feature>
<dbReference type="EMBL" id="JAGYPE020000005">
    <property type="protein sequence ID" value="MCH6264789.1"/>
    <property type="molecule type" value="Genomic_DNA"/>
</dbReference>
<evidence type="ECO:0000256" key="6">
    <source>
        <dbReference type="ARBA" id="ARBA00022989"/>
    </source>
</evidence>
<evidence type="ECO:0000259" key="9">
    <source>
        <dbReference type="PROSITE" id="PS50928"/>
    </source>
</evidence>
<feature type="domain" description="ABC transmembrane type-1" evidence="9">
    <location>
        <begin position="59"/>
        <end position="247"/>
    </location>
</feature>
<evidence type="ECO:0000256" key="3">
    <source>
        <dbReference type="ARBA" id="ARBA00022475"/>
    </source>
</evidence>
<feature type="transmembrane region" description="Helical" evidence="8">
    <location>
        <begin position="227"/>
        <end position="247"/>
    </location>
</feature>
<evidence type="ECO:0000256" key="8">
    <source>
        <dbReference type="RuleBase" id="RU363032"/>
    </source>
</evidence>
<dbReference type="GO" id="GO:0055085">
    <property type="term" value="P:transmembrane transport"/>
    <property type="evidence" value="ECO:0007669"/>
    <property type="project" value="InterPro"/>
</dbReference>
<keyword evidence="4" id="KW-0997">Cell inner membrane</keyword>
<proteinExistence type="inferred from homology"/>
<dbReference type="SUPFAM" id="SSF161098">
    <property type="entry name" value="MetI-like"/>
    <property type="match status" value="1"/>
</dbReference>
<sequence length="261" mass="28602">MKGVRITVTIIGLIFLLIPLIVTIGASFTTAGYPTFPPKGFSLQWYEKILDRPEYMDAFFNSVKFAFLAAFFSVLLGTIAGLALAKYEVPGKTFIVSLLTSPLTIPHLVLGAALLIYFTPMLLAGKPTGFLIAHIVICVPYAIRFVLTGLSGFDYTLERAGAVLGANPFVVFWKITLPIIRPAILSGAMFAFLISFDNVTVSLFMVSTDMRTLPLELFFHMQDSYDPMVASVSSIVIFISVIFIVIFEKIYGVGKLFGGSH</sequence>
<feature type="transmembrane region" description="Helical" evidence="8">
    <location>
        <begin position="7"/>
        <end position="28"/>
    </location>
</feature>
<name>A0A942T6T9_9BACI</name>
<feature type="transmembrane region" description="Helical" evidence="8">
    <location>
        <begin position="183"/>
        <end position="207"/>
    </location>
</feature>
<evidence type="ECO:0000256" key="5">
    <source>
        <dbReference type="ARBA" id="ARBA00022692"/>
    </source>
</evidence>
<dbReference type="EMBL" id="JAGYPE010000007">
    <property type="protein sequence ID" value="MBS4186485.1"/>
    <property type="molecule type" value="Genomic_DNA"/>
</dbReference>
<reference evidence="10" key="1">
    <citation type="submission" date="2021-05" db="EMBL/GenBank/DDBJ databases">
        <title>Novel Bacillus species.</title>
        <authorList>
            <person name="Liu G."/>
        </authorList>
    </citation>
    <scope>NUCLEOTIDE SEQUENCE</scope>
    <source>
        <strain evidence="10 12">FJAT-50051</strain>
    </source>
</reference>
<feature type="transmembrane region" description="Helical" evidence="8">
    <location>
        <begin position="130"/>
        <end position="150"/>
    </location>
</feature>
<evidence type="ECO:0000256" key="2">
    <source>
        <dbReference type="ARBA" id="ARBA00022448"/>
    </source>
</evidence>
<dbReference type="RefSeq" id="WP_213146286.1">
    <property type="nucleotide sequence ID" value="NZ_JAGYPE020000005.1"/>
</dbReference>
<dbReference type="Pfam" id="PF00528">
    <property type="entry name" value="BPD_transp_1"/>
    <property type="match status" value="1"/>
</dbReference>
<evidence type="ECO:0000313" key="11">
    <source>
        <dbReference type="EMBL" id="MCH6264789.1"/>
    </source>
</evidence>
<dbReference type="InterPro" id="IPR000515">
    <property type="entry name" value="MetI-like"/>
</dbReference>
<dbReference type="PANTHER" id="PTHR43357">
    <property type="entry name" value="INNER MEMBRANE ABC TRANSPORTER PERMEASE PROTEIN YDCV"/>
    <property type="match status" value="1"/>
</dbReference>
<comment type="caution">
    <text evidence="10">The sequence shown here is derived from an EMBL/GenBank/DDBJ whole genome shotgun (WGS) entry which is preliminary data.</text>
</comment>
<dbReference type="Gene3D" id="1.10.3720.10">
    <property type="entry name" value="MetI-like"/>
    <property type="match status" value="1"/>
</dbReference>
<evidence type="ECO:0000256" key="7">
    <source>
        <dbReference type="ARBA" id="ARBA00023136"/>
    </source>
</evidence>
<gene>
    <name evidence="11" type="ORF">KHB02_004520</name>
    <name evidence="10" type="ORF">KHB02_34535</name>
</gene>